<evidence type="ECO:0000313" key="1">
    <source>
        <dbReference type="EMBL" id="CAE0593194.1"/>
    </source>
</evidence>
<gene>
    <name evidence="1" type="ORF">EHUX00137_LOCUS43693</name>
</gene>
<dbReference type="InterPro" id="IPR029058">
    <property type="entry name" value="AB_hydrolase_fold"/>
</dbReference>
<proteinExistence type="predicted"/>
<dbReference type="Gene3D" id="1.10.1200.10">
    <property type="entry name" value="ACP-like"/>
    <property type="match status" value="1"/>
</dbReference>
<reference evidence="1" key="1">
    <citation type="submission" date="2021-01" db="EMBL/GenBank/DDBJ databases">
        <authorList>
            <person name="Corre E."/>
            <person name="Pelletier E."/>
            <person name="Niang G."/>
            <person name="Scheremetjew M."/>
            <person name="Finn R."/>
            <person name="Kale V."/>
            <person name="Holt S."/>
            <person name="Cochrane G."/>
            <person name="Meng A."/>
            <person name="Brown T."/>
            <person name="Cohen L."/>
        </authorList>
    </citation>
    <scope>NUCLEOTIDE SEQUENCE</scope>
    <source>
        <strain evidence="1">379</strain>
    </source>
</reference>
<organism evidence="1">
    <name type="scientific">Emiliania huxleyi</name>
    <name type="common">Coccolithophore</name>
    <name type="synonym">Pontosphaera huxleyi</name>
    <dbReference type="NCBI Taxonomy" id="2903"/>
    <lineage>
        <taxon>Eukaryota</taxon>
        <taxon>Haptista</taxon>
        <taxon>Haptophyta</taxon>
        <taxon>Prymnesiophyceae</taxon>
        <taxon>Isochrysidales</taxon>
        <taxon>Noelaerhabdaceae</taxon>
        <taxon>Emiliania</taxon>
    </lineage>
</organism>
<dbReference type="Gene3D" id="3.40.50.1820">
    <property type="entry name" value="alpha/beta hydrolase"/>
    <property type="match status" value="1"/>
</dbReference>
<dbReference type="AlphaFoldDB" id="A0A7S3TSX1"/>
<evidence type="ECO:0008006" key="2">
    <source>
        <dbReference type="Google" id="ProtNLM"/>
    </source>
</evidence>
<accession>A0A7S3TSX1</accession>
<dbReference type="EMBL" id="HBIR01056114">
    <property type="protein sequence ID" value="CAE0593194.1"/>
    <property type="molecule type" value="Transcribed_RNA"/>
</dbReference>
<sequence>MRNQLQAAAGEATVLPATLVFDYPTARQLAHFFAPAASADADTASPALLDAAPSAGGLSPAQAGAGFERLGDCLLMLRSGASEPPPLFAVTSLEGTATLFSALTTAGGLYALQHEHLSTGDPAALAEATLPEVALKYAELIIGEMRRRAAGGAFLLTGVSFGSFLAHHVAVAAGSLGFPAAGIVLLEPWPVPPLLSPPTSEEGAAQAAAVLELFSRGTLGAPAEEEEEEEVLSAYIGQPEDALGPLMAERLARLGLQPFSTANILKAGRQIRVLVHHSRMWASAFVQPLAPLPAPTQVFAAFASEREDFFLRSFGAAPEESDASTVRRFYGTAMRDEVVIDGSHLEVGVRCATGREPLFAERLAAFLAAVIE</sequence>
<dbReference type="InterPro" id="IPR036736">
    <property type="entry name" value="ACP-like_sf"/>
</dbReference>
<dbReference type="SUPFAM" id="SSF53474">
    <property type="entry name" value="alpha/beta-Hydrolases"/>
    <property type="match status" value="1"/>
</dbReference>
<protein>
    <recommendedName>
        <fullName evidence="2">Carrier domain-containing protein</fullName>
    </recommendedName>
</protein>
<name>A0A7S3TSX1_EMIHU</name>